<protein>
    <submittedName>
        <fullName evidence="2">CHRD domain-containing protein</fullName>
    </submittedName>
</protein>
<gene>
    <name evidence="2" type="ORF">E6K73_03780</name>
</gene>
<dbReference type="GO" id="GO:0005615">
    <property type="term" value="C:extracellular space"/>
    <property type="evidence" value="ECO:0007669"/>
    <property type="project" value="TreeGrafter"/>
</dbReference>
<evidence type="ECO:0000313" key="3">
    <source>
        <dbReference type="Proteomes" id="UP000320184"/>
    </source>
</evidence>
<evidence type="ECO:0000313" key="2">
    <source>
        <dbReference type="EMBL" id="TMQ52122.1"/>
    </source>
</evidence>
<feature type="domain" description="CHRD" evidence="1">
    <location>
        <begin position="434"/>
        <end position="558"/>
    </location>
</feature>
<dbReference type="GO" id="GO:0036122">
    <property type="term" value="F:BMP binding"/>
    <property type="evidence" value="ECO:0007669"/>
    <property type="project" value="TreeGrafter"/>
</dbReference>
<feature type="domain" description="CHRD" evidence="1">
    <location>
        <begin position="680"/>
        <end position="804"/>
    </location>
</feature>
<feature type="domain" description="CHRD" evidence="1">
    <location>
        <begin position="64"/>
        <end position="188"/>
    </location>
</feature>
<dbReference type="InterPro" id="IPR010895">
    <property type="entry name" value="CHRD"/>
</dbReference>
<reference evidence="2 3" key="1">
    <citation type="journal article" date="2019" name="Nat. Microbiol.">
        <title>Mediterranean grassland soil C-N compound turnover is dependent on rainfall and depth, and is mediated by genomically divergent microorganisms.</title>
        <authorList>
            <person name="Diamond S."/>
            <person name="Andeer P.F."/>
            <person name="Li Z."/>
            <person name="Crits-Christoph A."/>
            <person name="Burstein D."/>
            <person name="Anantharaman K."/>
            <person name="Lane K.R."/>
            <person name="Thomas B.C."/>
            <person name="Pan C."/>
            <person name="Northen T.R."/>
            <person name="Banfield J.F."/>
        </authorList>
    </citation>
    <scope>NUCLEOTIDE SEQUENCE [LARGE SCALE GENOMIC DNA]</scope>
    <source>
        <strain evidence="2">WS_3</strain>
    </source>
</reference>
<evidence type="ECO:0000259" key="1">
    <source>
        <dbReference type="PROSITE" id="PS50933"/>
    </source>
</evidence>
<dbReference type="EMBL" id="VBOT01000044">
    <property type="protein sequence ID" value="TMQ52122.1"/>
    <property type="molecule type" value="Genomic_DNA"/>
</dbReference>
<dbReference type="SMART" id="SM00754">
    <property type="entry name" value="CHRD"/>
    <property type="match status" value="6"/>
</dbReference>
<organism evidence="2 3">
    <name type="scientific">Eiseniibacteriota bacterium</name>
    <dbReference type="NCBI Taxonomy" id="2212470"/>
    <lineage>
        <taxon>Bacteria</taxon>
        <taxon>Candidatus Eiseniibacteriota</taxon>
    </lineage>
</organism>
<dbReference type="InterPro" id="IPR052278">
    <property type="entry name" value="Chordin-like_regulators"/>
</dbReference>
<comment type="caution">
    <text evidence="2">The sequence shown here is derived from an EMBL/GenBank/DDBJ whole genome shotgun (WGS) entry which is preliminary data.</text>
</comment>
<dbReference type="AlphaFoldDB" id="A0A538SL87"/>
<dbReference type="Proteomes" id="UP000320184">
    <property type="component" value="Unassembled WGS sequence"/>
</dbReference>
<dbReference type="PANTHER" id="PTHR46526:SF1">
    <property type="entry name" value="CHORDIN"/>
    <property type="match status" value="1"/>
</dbReference>
<dbReference type="Pfam" id="PF07452">
    <property type="entry name" value="CHRD"/>
    <property type="match status" value="6"/>
</dbReference>
<dbReference type="InterPro" id="IPR026444">
    <property type="entry name" value="Secre_tail"/>
</dbReference>
<dbReference type="PROSITE" id="PS50933">
    <property type="entry name" value="CHRD"/>
    <property type="match status" value="4"/>
</dbReference>
<proteinExistence type="predicted"/>
<sequence>MQARAAGPIPREGVPPASQRSLAVRAAETAYQAMLFPGGPVMNRWFPHLVSILVLLVTTRAAEGQAAFTARLSGPQEVPGVVTTAAGTACLTLTSAGVQFFVTVEGLSGPITAIHIHNAPAGVNGPVVRTLTGNLWGNTAEGLWRSTDAEPLTAALIDELLKGNLYVNVHTAANPGGEIRGQIAVSGGVHFTANLDGNQENPPLTVAATGTGAFTLTEEALIYKITVSGLTGAPTAAHIHTAAIGINGPVTITILPNFVGNTATGTVVLTAAQRRDLISGNMYVNVHTAANPGGEIRGQINLGGGFGFSARLDGSQEVPANASAGTATASLTLTPSGLLVDLTATGLSGPITAAHFHNAATGVNGPVVRTLTGDFIAGTTTASALWRYDDPEPLTPALVAELLAGRLYINLHTAAFGAGEIRGQVTLNNPSASNAATFTARLTADQEEPPTAATGHGTGTFRLTSAGLEFNVTVDGLSGPITAAHFHNAPIGVNGTVVRPITADFVGNTASGIWTPADATPLTAALITELLKGNLYVNVHTAANPGGEIRGQVLLASGADLEDRLTGQQENPPLAVGGLGTGSFALTPSGLVFSVTVDGLTGAMTAAHFHNGAPGVNGGVVRAITSDFVGNTARGVWKPTDASPLTTALVTELMKGNLYVNVHTGANPGGEIRGQVRLADGDSRGALLLGQAEVPPVNTIANGTASLTATDQGLVFRVSASNLSSPMTAAHFHNASSGVNGPVVRTITGDFTNLTADGVWTQANAEALTPTLLGALVTDNLYINIHTSTNPGGEIRGQVGGRSLAGVDEEIVGKGTFQLSNTPNPFLRRTTFTFYLPKRSEVSLKIYDLRGADVATVLSGTREAGWQRASMNAGGLATGLYFYRLRVGGASVASKMLLVR</sequence>
<dbReference type="PANTHER" id="PTHR46526">
    <property type="entry name" value="CHORDIN"/>
    <property type="match status" value="1"/>
</dbReference>
<dbReference type="NCBIfam" id="TIGR04183">
    <property type="entry name" value="Por_Secre_tail"/>
    <property type="match status" value="1"/>
</dbReference>
<name>A0A538SL87_UNCEI</name>
<accession>A0A538SL87</accession>
<feature type="domain" description="CHRD" evidence="1">
    <location>
        <begin position="304"/>
        <end position="430"/>
    </location>
</feature>